<name>A0A2S5Z6I0_9GAMM</name>
<feature type="compositionally biased region" description="Basic and acidic residues" evidence="1">
    <location>
        <begin position="1"/>
        <end position="22"/>
    </location>
</feature>
<evidence type="ECO:0000313" key="2">
    <source>
        <dbReference type="EMBL" id="PPI82864.1"/>
    </source>
</evidence>
<reference evidence="2 3" key="1">
    <citation type="submission" date="2018-01" db="EMBL/GenBank/DDBJ databases">
        <title>Complete genome sequences of the type strains of Marinobacter flavimaris and Marinobacter maroccanus.</title>
        <authorList>
            <person name="Palau M."/>
            <person name="Boujida N."/>
            <person name="Manresa A."/>
            <person name="Minana-Galbis D."/>
        </authorList>
    </citation>
    <scope>NUCLEOTIDE SEQUENCE [LARGE SCALE GENOMIC DNA]</scope>
    <source>
        <strain evidence="2 3">N4</strain>
    </source>
</reference>
<dbReference type="Proteomes" id="UP000239917">
    <property type="component" value="Unassembled WGS sequence"/>
</dbReference>
<organism evidence="2 3">
    <name type="scientific">Marinobacter maroccanus</name>
    <dbReference type="NCBI Taxonomy" id="2055143"/>
    <lineage>
        <taxon>Bacteria</taxon>
        <taxon>Pseudomonadati</taxon>
        <taxon>Pseudomonadota</taxon>
        <taxon>Gammaproteobacteria</taxon>
        <taxon>Pseudomonadales</taxon>
        <taxon>Marinobacteraceae</taxon>
        <taxon>Marinobacter</taxon>
    </lineage>
</organism>
<evidence type="ECO:0000256" key="1">
    <source>
        <dbReference type="SAM" id="MobiDB-lite"/>
    </source>
</evidence>
<feature type="region of interest" description="Disordered" evidence="1">
    <location>
        <begin position="1"/>
        <end position="33"/>
    </location>
</feature>
<comment type="caution">
    <text evidence="2">The sequence shown here is derived from an EMBL/GenBank/DDBJ whole genome shotgun (WGS) entry which is preliminary data.</text>
</comment>
<keyword evidence="3" id="KW-1185">Reference proteome</keyword>
<accession>A0A2S5Z6I0</accession>
<protein>
    <submittedName>
        <fullName evidence="2">Uncharacterized protein</fullName>
    </submittedName>
</protein>
<evidence type="ECO:0000313" key="3">
    <source>
        <dbReference type="Proteomes" id="UP000239917"/>
    </source>
</evidence>
<sequence>MTDFQHLESPDSSSAERRDRKFSVSANRGKASHKVRYVEAGGAAVDTEECTFCQSVPDLSVDTKEK</sequence>
<proteinExistence type="predicted"/>
<dbReference type="AlphaFoldDB" id="A0A2S5Z6I0"/>
<dbReference type="EMBL" id="PSSX01000020">
    <property type="protein sequence ID" value="PPI82864.1"/>
    <property type="molecule type" value="Genomic_DNA"/>
</dbReference>
<dbReference type="OrthoDB" id="6080551at2"/>
<gene>
    <name evidence="2" type="ORF">KEHDKFFH_17065</name>
</gene>